<dbReference type="EMBL" id="CP000544">
    <property type="protein sequence ID" value="ABM62680.1"/>
    <property type="molecule type" value="Genomic_DNA"/>
</dbReference>
<dbReference type="Gene3D" id="2.40.50.100">
    <property type="match status" value="1"/>
</dbReference>
<dbReference type="Pfam" id="PF25989">
    <property type="entry name" value="YknX_C"/>
    <property type="match status" value="1"/>
</dbReference>
<dbReference type="Gene3D" id="2.40.30.170">
    <property type="match status" value="1"/>
</dbReference>
<evidence type="ECO:0000313" key="7">
    <source>
        <dbReference type="Proteomes" id="UP000000647"/>
    </source>
</evidence>
<keyword evidence="7" id="KW-1185">Reference proteome</keyword>
<organism evidence="6 7">
    <name type="scientific">Halorhodospira halophila (strain DSM 244 / SL1)</name>
    <name type="common">Ectothiorhodospira halophila (strain DSM 244 / SL1)</name>
    <dbReference type="NCBI Taxonomy" id="349124"/>
    <lineage>
        <taxon>Bacteria</taxon>
        <taxon>Pseudomonadati</taxon>
        <taxon>Pseudomonadota</taxon>
        <taxon>Gammaproteobacteria</taxon>
        <taxon>Chromatiales</taxon>
        <taxon>Ectothiorhodospiraceae</taxon>
        <taxon>Halorhodospira</taxon>
    </lineage>
</organism>
<gene>
    <name evidence="6" type="ordered locus">Hhal_1916</name>
</gene>
<reference evidence="7" key="1">
    <citation type="submission" date="2006-12" db="EMBL/GenBank/DDBJ databases">
        <title>Complete sequence of Halorhodospira halophila SL1.</title>
        <authorList>
            <consortium name="US DOE Joint Genome Institute"/>
            <person name="Copeland A."/>
            <person name="Lucas S."/>
            <person name="Lapidus A."/>
            <person name="Barry K."/>
            <person name="Detter J.C."/>
            <person name="Glavina del Rio T."/>
            <person name="Hammon N."/>
            <person name="Israni S."/>
            <person name="Dalin E."/>
            <person name="Tice H."/>
            <person name="Pitluck S."/>
            <person name="Saunders E."/>
            <person name="Brettin T."/>
            <person name="Bruce D."/>
            <person name="Han C."/>
            <person name="Tapia R."/>
            <person name="Schmutz J."/>
            <person name="Larimer F."/>
            <person name="Land M."/>
            <person name="Hauser L."/>
            <person name="Kyrpides N."/>
            <person name="Mikhailova N."/>
            <person name="Hoff W."/>
            <person name="Richardson P."/>
        </authorList>
    </citation>
    <scope>NUCLEOTIDE SEQUENCE [LARGE SCALE GENOMIC DNA]</scope>
    <source>
        <strain evidence="7">DSM 244 / SL1</strain>
    </source>
</reference>
<dbReference type="Proteomes" id="UP000000647">
    <property type="component" value="Chromosome"/>
</dbReference>
<accession>A1WYB8</accession>
<feature type="domain" description="YknX-like C-terminal permuted SH3-like" evidence="5">
    <location>
        <begin position="331"/>
        <end position="398"/>
    </location>
</feature>
<dbReference type="RefSeq" id="WP_011814702.1">
    <property type="nucleotide sequence ID" value="NC_008789.1"/>
</dbReference>
<sequence length="401" mass="44106">MHPRWKPIIGWALTGLAVLGLLVLLLRPAPILVDTETVSRGPLEVTLEEEGKTRVADRYVLSAPAAAQARRITLEPGDRVEAGEVLATLDPMAVPVLDARARDQARAQLEAAHSALGAAREEAEAAQAAAESAADEYRRLAALGEEGVVAEREVERADAERRRALAGWRSAQFRVATAEAQRDQAEAVLRWEGEDALAPGDIEPIRLRAPIDGAILKRHFDSARVVQPGEPILEMADLGRLEVEVEVRSADAVRITPGMTVRLERWGDEAPLEAVVRRVEPYGFEYITALGVEERRVRVIADLASPREAWERLGDGYRVNAVFVLWSAEDVLRVPTSALFRHDDGWAVLVAEQGRARLRSVEIGERGARQTRLRSGLEDGEAVVVHPPRELGDGDRLEVRR</sequence>
<dbReference type="GO" id="GO:0022857">
    <property type="term" value="F:transmembrane transporter activity"/>
    <property type="evidence" value="ECO:0007669"/>
    <property type="project" value="InterPro"/>
</dbReference>
<dbReference type="STRING" id="349124.Hhal_1916"/>
<dbReference type="HOGENOM" id="CLU_018816_14_5_6"/>
<dbReference type="Gene3D" id="1.10.287.470">
    <property type="entry name" value="Helix hairpin bin"/>
    <property type="match status" value="1"/>
</dbReference>
<dbReference type="GO" id="GO:0030313">
    <property type="term" value="C:cell envelope"/>
    <property type="evidence" value="ECO:0007669"/>
    <property type="project" value="UniProtKB-SubCell"/>
</dbReference>
<dbReference type="GO" id="GO:0016020">
    <property type="term" value="C:membrane"/>
    <property type="evidence" value="ECO:0007669"/>
    <property type="project" value="InterPro"/>
</dbReference>
<evidence type="ECO:0000256" key="4">
    <source>
        <dbReference type="SAM" id="Coils"/>
    </source>
</evidence>
<dbReference type="OrthoDB" id="9791520at2"/>
<dbReference type="PANTHER" id="PTHR32347:SF29">
    <property type="entry name" value="UPF0194 MEMBRANE PROTEIN YBHG"/>
    <property type="match status" value="1"/>
</dbReference>
<dbReference type="InterPro" id="IPR050465">
    <property type="entry name" value="UPF0194_transport"/>
</dbReference>
<evidence type="ECO:0000259" key="5">
    <source>
        <dbReference type="Pfam" id="PF25989"/>
    </source>
</evidence>
<comment type="subcellular location">
    <subcellularLocation>
        <location evidence="1">Cell envelope</location>
    </subcellularLocation>
</comment>
<dbReference type="InterPro" id="IPR006143">
    <property type="entry name" value="RND_pump_MFP"/>
</dbReference>
<dbReference type="InterPro" id="IPR058637">
    <property type="entry name" value="YknX-like_C"/>
</dbReference>
<feature type="coiled-coil region" evidence="4">
    <location>
        <begin position="102"/>
        <end position="143"/>
    </location>
</feature>
<protein>
    <submittedName>
        <fullName evidence="6">Efflux transporter, RND family, MFP subunit</fullName>
    </submittedName>
</protein>
<keyword evidence="3 4" id="KW-0175">Coiled coil</keyword>
<dbReference type="PANTHER" id="PTHR32347">
    <property type="entry name" value="EFFLUX SYSTEM COMPONENT YKNX-RELATED"/>
    <property type="match status" value="1"/>
</dbReference>
<dbReference type="NCBIfam" id="TIGR01730">
    <property type="entry name" value="RND_mfp"/>
    <property type="match status" value="1"/>
</dbReference>
<proteinExistence type="inferred from homology"/>
<evidence type="ECO:0000256" key="1">
    <source>
        <dbReference type="ARBA" id="ARBA00004196"/>
    </source>
</evidence>
<dbReference type="AlphaFoldDB" id="A1WYB8"/>
<evidence type="ECO:0000256" key="2">
    <source>
        <dbReference type="ARBA" id="ARBA00009477"/>
    </source>
</evidence>
<comment type="similarity">
    <text evidence="2">Belongs to the membrane fusion protein (MFP) (TC 8.A.1) family.</text>
</comment>
<name>A1WYB8_HALHL</name>
<reference evidence="6 7" key="2">
    <citation type="journal article" date="2013" name="Stand. Genomic Sci.">
        <title>Complete genome sequence of Halorhodospira halophila SL1.</title>
        <authorList>
            <person name="Challacombe J.F."/>
            <person name="Majid S."/>
            <person name="Deole R."/>
            <person name="Brettin T.S."/>
            <person name="Bruce D."/>
            <person name="Delano S.F."/>
            <person name="Detter J.C."/>
            <person name="Gleasner C.D."/>
            <person name="Han C.S."/>
            <person name="Misra M."/>
            <person name="Reitenga K.G."/>
            <person name="Mikhailova N."/>
            <person name="Woyke T."/>
            <person name="Pitluck S."/>
            <person name="Nolan M."/>
            <person name="Land M.L."/>
            <person name="Saunders E."/>
            <person name="Tapia R."/>
            <person name="Lapidus A."/>
            <person name="Ivanova N."/>
            <person name="Hoff W.D."/>
        </authorList>
    </citation>
    <scope>NUCLEOTIDE SEQUENCE [LARGE SCALE GENOMIC DNA]</scope>
    <source>
        <strain evidence="7">DSM 244 / SL1</strain>
    </source>
</reference>
<dbReference type="Gene3D" id="2.40.420.20">
    <property type="match status" value="1"/>
</dbReference>
<evidence type="ECO:0000313" key="6">
    <source>
        <dbReference type="EMBL" id="ABM62680.1"/>
    </source>
</evidence>
<dbReference type="KEGG" id="hha:Hhal_1916"/>
<evidence type="ECO:0000256" key="3">
    <source>
        <dbReference type="ARBA" id="ARBA00023054"/>
    </source>
</evidence>
<dbReference type="eggNOG" id="COG0845">
    <property type="taxonomic scope" value="Bacteria"/>
</dbReference>